<evidence type="ECO:0000256" key="5">
    <source>
        <dbReference type="ARBA" id="ARBA00023237"/>
    </source>
</evidence>
<comment type="subcellular location">
    <subcellularLocation>
        <location evidence="1">Cell outer membrane</location>
    </subcellularLocation>
</comment>
<keyword evidence="9" id="KW-1185">Reference proteome</keyword>
<feature type="region of interest" description="Disordered" evidence="6">
    <location>
        <begin position="121"/>
        <end position="170"/>
    </location>
</feature>
<accession>A0ABT7EM84</accession>
<evidence type="ECO:0000256" key="2">
    <source>
        <dbReference type="ARBA" id="ARBA00005722"/>
    </source>
</evidence>
<dbReference type="Pfam" id="PF06629">
    <property type="entry name" value="MipA"/>
    <property type="match status" value="1"/>
</dbReference>
<protein>
    <submittedName>
        <fullName evidence="8">MipA/OmpV family protein</fullName>
    </submittedName>
</protein>
<feature type="chain" id="PRO_5046548534" evidence="7">
    <location>
        <begin position="22"/>
        <end position="325"/>
    </location>
</feature>
<evidence type="ECO:0000256" key="1">
    <source>
        <dbReference type="ARBA" id="ARBA00004442"/>
    </source>
</evidence>
<feature type="signal peptide" evidence="7">
    <location>
        <begin position="1"/>
        <end position="21"/>
    </location>
</feature>
<comment type="similarity">
    <text evidence="2">Belongs to the MipA/OmpV family.</text>
</comment>
<dbReference type="PANTHER" id="PTHR38776">
    <property type="entry name" value="MLTA-INTERACTING PROTEIN-RELATED"/>
    <property type="match status" value="1"/>
</dbReference>
<reference evidence="8 9" key="1">
    <citation type="submission" date="2023-05" db="EMBL/GenBank/DDBJ databases">
        <title>Pseudoalteromonas ardens sp. nov., Pseudoalteromonas obscura sp. nov., and Pseudoalteromonas umbrosa sp. nov., isolated from the coral Montipora capitata.</title>
        <authorList>
            <person name="Thomas E.M."/>
            <person name="Smith E.M."/>
            <person name="Papke E."/>
            <person name="Shlafstein M.D."/>
            <person name="Oline D.K."/>
            <person name="Videau P."/>
            <person name="Saw J.H."/>
            <person name="Strangman W.K."/>
            <person name="Ushijima B."/>
        </authorList>
    </citation>
    <scope>NUCLEOTIDE SEQUENCE [LARGE SCALE GENOMIC DNA]</scope>
    <source>
        <strain evidence="8 9">P94</strain>
    </source>
</reference>
<keyword evidence="4" id="KW-0472">Membrane</keyword>
<dbReference type="Proteomes" id="UP001231915">
    <property type="component" value="Unassembled WGS sequence"/>
</dbReference>
<evidence type="ECO:0000256" key="3">
    <source>
        <dbReference type="ARBA" id="ARBA00022729"/>
    </source>
</evidence>
<sequence length="325" mass="36452">MKQFSILLSICFYLFSTNSVANCNENDEQCAEIGHWELSVAVGGGIATNPVRGGDNIPLVILPYISYYGDKFFFDNTTLGFTFTEQENFDVSLIAQLNTEQAYFERFHPSNILVKNTFTAESNAPPVTPSPGNPTTDPNDSDEPGIGTDNGEDNGGDSDDKEDKEPVPKSITIDKIAKRDWALDSGILAHWYFKNDAKLTFSWLHDVTSTYQGHHGSIDYSFVVPTNTQNPSRLRVKVGAEYKDKSLVDYYYGISQQDTQSEHFLYEGKATVNPFLAVAFNYKLNSDWQLKFSARHTWLGSGIKNSPLIERDYTSNIFIGGLYEF</sequence>
<dbReference type="PANTHER" id="PTHR38776:SF1">
    <property type="entry name" value="MLTA-INTERACTING PROTEIN-RELATED"/>
    <property type="match status" value="1"/>
</dbReference>
<keyword evidence="3 7" id="KW-0732">Signal</keyword>
<proteinExistence type="inferred from homology"/>
<comment type="caution">
    <text evidence="8">The sequence shown here is derived from an EMBL/GenBank/DDBJ whole genome shotgun (WGS) entry which is preliminary data.</text>
</comment>
<name>A0ABT7EM84_9GAMM</name>
<keyword evidence="5" id="KW-0998">Cell outer membrane</keyword>
<evidence type="ECO:0000313" key="9">
    <source>
        <dbReference type="Proteomes" id="UP001231915"/>
    </source>
</evidence>
<organism evidence="8 9">
    <name type="scientific">Pseudoalteromonas obscura</name>
    <dbReference type="NCBI Taxonomy" id="3048491"/>
    <lineage>
        <taxon>Bacteria</taxon>
        <taxon>Pseudomonadati</taxon>
        <taxon>Pseudomonadota</taxon>
        <taxon>Gammaproteobacteria</taxon>
        <taxon>Alteromonadales</taxon>
        <taxon>Pseudoalteromonadaceae</taxon>
        <taxon>Pseudoalteromonas</taxon>
    </lineage>
</organism>
<dbReference type="RefSeq" id="WP_211011620.1">
    <property type="nucleotide sequence ID" value="NZ_JASJUT010000005.1"/>
</dbReference>
<feature type="compositionally biased region" description="Acidic residues" evidence="6">
    <location>
        <begin position="150"/>
        <end position="160"/>
    </location>
</feature>
<dbReference type="InterPro" id="IPR010583">
    <property type="entry name" value="MipA"/>
</dbReference>
<gene>
    <name evidence="8" type="ORF">QNM18_13750</name>
</gene>
<evidence type="ECO:0000256" key="7">
    <source>
        <dbReference type="SAM" id="SignalP"/>
    </source>
</evidence>
<dbReference type="EMBL" id="JASJUT010000005">
    <property type="protein sequence ID" value="MDK2596120.1"/>
    <property type="molecule type" value="Genomic_DNA"/>
</dbReference>
<evidence type="ECO:0000313" key="8">
    <source>
        <dbReference type="EMBL" id="MDK2596120.1"/>
    </source>
</evidence>
<evidence type="ECO:0000256" key="4">
    <source>
        <dbReference type="ARBA" id="ARBA00023136"/>
    </source>
</evidence>
<evidence type="ECO:0000256" key="6">
    <source>
        <dbReference type="SAM" id="MobiDB-lite"/>
    </source>
</evidence>